<dbReference type="OrthoDB" id="342391at2"/>
<keyword evidence="8 9" id="KW-0012">Acyltransferase</keyword>
<evidence type="ECO:0000256" key="2">
    <source>
        <dbReference type="ARBA" id="ARBA00010323"/>
    </source>
</evidence>
<feature type="transmembrane region" description="Helical" evidence="10">
    <location>
        <begin position="6"/>
        <end position="23"/>
    </location>
</feature>
<dbReference type="PANTHER" id="PTHR13285">
    <property type="entry name" value="ACYLTRANSFERASE"/>
    <property type="match status" value="1"/>
</dbReference>
<dbReference type="AlphaFoldDB" id="A0A4R9GMX3"/>
<keyword evidence="7 9" id="KW-0472">Membrane</keyword>
<protein>
    <submittedName>
        <fullName evidence="11">MBOAT family protein</fullName>
    </submittedName>
</protein>
<evidence type="ECO:0000256" key="3">
    <source>
        <dbReference type="ARBA" id="ARBA00022475"/>
    </source>
</evidence>
<evidence type="ECO:0000256" key="7">
    <source>
        <dbReference type="ARBA" id="ARBA00023136"/>
    </source>
</evidence>
<accession>A0A4R9GMX3</accession>
<dbReference type="PIRSF" id="PIRSF016636">
    <property type="entry name" value="AlgI_DltB"/>
    <property type="match status" value="1"/>
</dbReference>
<sequence length="500" mass="57179">MLFNSVLFLIFFSAVYLIYWLSPERRRQDVLLVSSAVFYVLSAGTLFGGLGFFTHFLAIVSANYYAYYKIRTSESHKKTWMFVAVLLNVINLGFFKYFYFINRILADVTGYPFFEDVPRILKISLPLAVSFYSFQMIASAVDAYRKPEGDTLTFKQFLSFVLFFPILIVGPILRTKDFFSNLNNLTLNRERLVRAGFLMISGLIKKILIADPVANVIAPVFGNPGQYDNLSLALAGFGYTVQVYCDFSGLTDMARSVGLMFGFELPENFRAPLFSPSGRELWQRWHMTLSFWLRDYVYFSLGGSKNGEWRTYLNLIITMTVGGIWHGADYTFVAWGFYWGVILATERFFVKRFGWEDGESSNRFLTLVRVQIVFVLFSFSAILFRSNSAGKMLQHVLGLVTNIPNRLSSLLLSNGSGWLEQAAGLVSGPEPFRLERMENMEKLAYSYVGFLFFHFVQYKPEWTDKIRGNKVLLLFLSAVMTAFAIALYSEDAGACIYCQF</sequence>
<reference evidence="11" key="1">
    <citation type="journal article" date="2019" name="PLoS Negl. Trop. Dis.">
        <title>Revisiting the worldwide diversity of Leptospira species in the environment.</title>
        <authorList>
            <person name="Vincent A.T."/>
            <person name="Schiettekatte O."/>
            <person name="Bourhy P."/>
            <person name="Veyrier F.J."/>
            <person name="Picardeau M."/>
        </authorList>
    </citation>
    <scope>NUCLEOTIDE SEQUENCE [LARGE SCALE GENOMIC DNA]</scope>
    <source>
        <strain evidence="11">SCS5</strain>
    </source>
</reference>
<evidence type="ECO:0000313" key="11">
    <source>
        <dbReference type="EMBL" id="TGK17527.1"/>
    </source>
</evidence>
<feature type="transmembrane region" description="Helical" evidence="10">
    <location>
        <begin position="362"/>
        <end position="384"/>
    </location>
</feature>
<proteinExistence type="inferred from homology"/>
<feature type="transmembrane region" description="Helical" evidence="10">
    <location>
        <begin position="30"/>
        <end position="60"/>
    </location>
</feature>
<dbReference type="PANTHER" id="PTHR13285:SF23">
    <property type="entry name" value="TEICHOIC ACID D-ALANYLTRANSFERASE"/>
    <property type="match status" value="1"/>
</dbReference>
<keyword evidence="6 10" id="KW-1133">Transmembrane helix</keyword>
<dbReference type="Proteomes" id="UP000297855">
    <property type="component" value="Unassembled WGS sequence"/>
</dbReference>
<evidence type="ECO:0000256" key="8">
    <source>
        <dbReference type="ARBA" id="ARBA00023315"/>
    </source>
</evidence>
<dbReference type="GO" id="GO:0016746">
    <property type="term" value="F:acyltransferase activity"/>
    <property type="evidence" value="ECO:0007669"/>
    <property type="project" value="UniProtKB-KW"/>
</dbReference>
<dbReference type="RefSeq" id="WP_135814198.1">
    <property type="nucleotide sequence ID" value="NZ_RQEV01000012.1"/>
</dbReference>
<evidence type="ECO:0000256" key="1">
    <source>
        <dbReference type="ARBA" id="ARBA00004651"/>
    </source>
</evidence>
<dbReference type="EMBL" id="RQEV01000012">
    <property type="protein sequence ID" value="TGK17527.1"/>
    <property type="molecule type" value="Genomic_DNA"/>
</dbReference>
<evidence type="ECO:0000256" key="9">
    <source>
        <dbReference type="PIRNR" id="PIRNR016636"/>
    </source>
</evidence>
<dbReference type="Pfam" id="PF03062">
    <property type="entry name" value="MBOAT"/>
    <property type="match status" value="1"/>
</dbReference>
<feature type="transmembrane region" description="Helical" evidence="10">
    <location>
        <begin position="332"/>
        <end position="350"/>
    </location>
</feature>
<feature type="transmembrane region" description="Helical" evidence="10">
    <location>
        <begin position="153"/>
        <end position="173"/>
    </location>
</feature>
<evidence type="ECO:0000256" key="5">
    <source>
        <dbReference type="ARBA" id="ARBA00022692"/>
    </source>
</evidence>
<dbReference type="InterPro" id="IPR051085">
    <property type="entry name" value="MB_O-acyltransferase"/>
</dbReference>
<dbReference type="PIRSF" id="PIRSF500217">
    <property type="entry name" value="AlgI"/>
    <property type="match status" value="1"/>
</dbReference>
<feature type="transmembrane region" description="Helical" evidence="10">
    <location>
        <begin position="80"/>
        <end position="99"/>
    </location>
</feature>
<dbReference type="GO" id="GO:0005886">
    <property type="term" value="C:plasma membrane"/>
    <property type="evidence" value="ECO:0007669"/>
    <property type="project" value="UniProtKB-SubCell"/>
</dbReference>
<dbReference type="InterPro" id="IPR028362">
    <property type="entry name" value="AlgI"/>
</dbReference>
<evidence type="ECO:0000256" key="10">
    <source>
        <dbReference type="SAM" id="Phobius"/>
    </source>
</evidence>
<dbReference type="GO" id="GO:0042121">
    <property type="term" value="P:alginic acid biosynthetic process"/>
    <property type="evidence" value="ECO:0007669"/>
    <property type="project" value="InterPro"/>
</dbReference>
<dbReference type="InterPro" id="IPR004299">
    <property type="entry name" value="MBOAT_fam"/>
</dbReference>
<keyword evidence="5 10" id="KW-0812">Transmembrane</keyword>
<keyword evidence="4 9" id="KW-0808">Transferase</keyword>
<comment type="subcellular location">
    <subcellularLocation>
        <location evidence="1">Cell membrane</location>
        <topology evidence="1">Multi-pass membrane protein</topology>
    </subcellularLocation>
</comment>
<dbReference type="InterPro" id="IPR024194">
    <property type="entry name" value="Ac/AlaTfrase_AlgI/DltB"/>
</dbReference>
<organism evidence="11 12">
    <name type="scientific">Leptospira fluminis</name>
    <dbReference type="NCBI Taxonomy" id="2484979"/>
    <lineage>
        <taxon>Bacteria</taxon>
        <taxon>Pseudomonadati</taxon>
        <taxon>Spirochaetota</taxon>
        <taxon>Spirochaetia</taxon>
        <taxon>Leptospirales</taxon>
        <taxon>Leptospiraceae</taxon>
        <taxon>Leptospira</taxon>
    </lineage>
</organism>
<evidence type="ECO:0000256" key="4">
    <source>
        <dbReference type="ARBA" id="ARBA00022679"/>
    </source>
</evidence>
<evidence type="ECO:0000256" key="6">
    <source>
        <dbReference type="ARBA" id="ARBA00022989"/>
    </source>
</evidence>
<keyword evidence="12" id="KW-1185">Reference proteome</keyword>
<comment type="caution">
    <text evidence="11">The sequence shown here is derived from an EMBL/GenBank/DDBJ whole genome shotgun (WGS) entry which is preliminary data.</text>
</comment>
<gene>
    <name evidence="11" type="ORF">EHO61_14210</name>
</gene>
<evidence type="ECO:0000313" key="12">
    <source>
        <dbReference type="Proteomes" id="UP000297855"/>
    </source>
</evidence>
<keyword evidence="3 9" id="KW-1003">Cell membrane</keyword>
<name>A0A4R9GMX3_9LEPT</name>
<feature type="transmembrane region" description="Helical" evidence="10">
    <location>
        <begin position="471"/>
        <end position="489"/>
    </location>
</feature>
<comment type="similarity">
    <text evidence="2 9">Belongs to the membrane-bound acyltransferase family.</text>
</comment>